<keyword evidence="4" id="KW-1185">Reference proteome</keyword>
<feature type="region of interest" description="Disordered" evidence="1">
    <location>
        <begin position="1"/>
        <end position="54"/>
    </location>
</feature>
<proteinExistence type="predicted"/>
<evidence type="ECO:0000313" key="3">
    <source>
        <dbReference type="EMBL" id="QTZ93646.1"/>
    </source>
</evidence>
<dbReference type="RefSeq" id="WP_006603667.1">
    <property type="nucleotide sequence ID" value="NZ_CP072931.1"/>
</dbReference>
<reference evidence="3" key="2">
    <citation type="submission" date="2021-04" db="EMBL/GenBank/DDBJ databases">
        <authorList>
            <person name="Wen M.-L."/>
            <person name="Han X.-L."/>
            <person name="Xiong J."/>
        </authorList>
    </citation>
    <scope>NUCLEOTIDE SEQUENCE</scope>
    <source>
        <strain evidence="3">AGR0001</strain>
    </source>
</reference>
<organism evidence="2">
    <name type="scientific">Streptomyces auratus AGR0001</name>
    <dbReference type="NCBI Taxonomy" id="1160718"/>
    <lineage>
        <taxon>Bacteria</taxon>
        <taxon>Bacillati</taxon>
        <taxon>Actinomycetota</taxon>
        <taxon>Actinomycetes</taxon>
        <taxon>Kitasatosporales</taxon>
        <taxon>Streptomycetaceae</taxon>
        <taxon>Streptomyces</taxon>
    </lineage>
</organism>
<sequence length="173" mass="18659">MDEQNAPSAETGETPEHVPDPTAEDDGPAQEPATESPEGESERDEAGLPDWARTELAGVRKEAAKYRVAAKELRESLAKAKSPEDFAAATARVSELEADLHRERLARTYRLPDVLAARVTGETEEAREADAKALAEAFHTRAVGLGRGGLDPSEKTTPKDPAALAGLIPRRRR</sequence>
<dbReference type="EMBL" id="AJGV01000068">
    <property type="protein sequence ID" value="EJJ07115.1"/>
    <property type="molecule type" value="Genomic_DNA"/>
</dbReference>
<feature type="region of interest" description="Disordered" evidence="1">
    <location>
        <begin position="145"/>
        <end position="173"/>
    </location>
</feature>
<dbReference type="HOGENOM" id="CLU_136815_0_0_11"/>
<protein>
    <recommendedName>
        <fullName evidence="5">Scaffolding protein</fullName>
    </recommendedName>
</protein>
<dbReference type="EMBL" id="CP072931">
    <property type="protein sequence ID" value="QTZ93646.1"/>
    <property type="molecule type" value="Genomic_DNA"/>
</dbReference>
<evidence type="ECO:0000313" key="2">
    <source>
        <dbReference type="EMBL" id="EJJ07115.1"/>
    </source>
</evidence>
<dbReference type="AlphaFoldDB" id="J2K3S9"/>
<dbReference type="Proteomes" id="UP000009036">
    <property type="component" value="Chromosome"/>
</dbReference>
<accession>J2K3S9</accession>
<evidence type="ECO:0000256" key="1">
    <source>
        <dbReference type="SAM" id="MobiDB-lite"/>
    </source>
</evidence>
<name>J2K3S9_9ACTN</name>
<gene>
    <name evidence="3" type="ORF">SU9_021135</name>
    <name evidence="2" type="ORF">SU9_10499</name>
</gene>
<dbReference type="STRING" id="1160718.SU9_10499"/>
<evidence type="ECO:0000313" key="4">
    <source>
        <dbReference type="Proteomes" id="UP000009036"/>
    </source>
</evidence>
<dbReference type="KEGG" id="sauh:SU9_021135"/>
<dbReference type="OrthoDB" id="4306859at2"/>
<reference evidence="2" key="1">
    <citation type="journal article" date="2012" name="J. Bacteriol.">
        <title>Genome Sequence of Streptomyces auratus Strain AGR0001, a Phoslactomycin-Producing Actinomycete.</title>
        <authorList>
            <person name="Han X."/>
            <person name="Li M."/>
            <person name="Ding Z."/>
            <person name="Zhao J."/>
            <person name="Ji K."/>
            <person name="Wen M."/>
            <person name="Lu T."/>
        </authorList>
    </citation>
    <scope>NUCLEOTIDE SEQUENCE [LARGE SCALE GENOMIC DNA]</scope>
    <source>
        <strain evidence="2">AGR0001</strain>
    </source>
</reference>
<dbReference type="eggNOG" id="ENOG502ZM5Y">
    <property type="taxonomic scope" value="Bacteria"/>
</dbReference>
<dbReference type="PATRIC" id="fig|1160718.3.peg.2122"/>
<evidence type="ECO:0008006" key="5">
    <source>
        <dbReference type="Google" id="ProtNLM"/>
    </source>
</evidence>